<dbReference type="Pfam" id="PF00149">
    <property type="entry name" value="Metallophos"/>
    <property type="match status" value="1"/>
</dbReference>
<keyword evidence="4 5" id="KW-0472">Membrane</keyword>
<evidence type="ECO:0000313" key="7">
    <source>
        <dbReference type="EMBL" id="CAF0787621.1"/>
    </source>
</evidence>
<sequence>MKIFNKNRIKLFFFLTIFIIFYNEIYVFWKAYLNWPSLHKPSLFYYKNGSFIKNTNERPVRFLLVADPQLIGENDEPWFLSWLAQWDSDRYLKSTFILANSYTKPDATIFLGDLFDEGLKSSDAQVERYFKRFNKIFQIEKMQKKYSIPQIFISGDNDIGGEYFGDRNNRLVKRFEKYFNSTIDLIQFNSFIKFLKLDLDYTSSSYDGDKRNSILNMLNKNKNENIENLRDQFTIVLNHLSLLRTDRVQLNKLNKDSKASLIIKGDSHLFEIIKYNYVTQKIEEYIDYKKNPSNFYTMSLNSDKFDNGAESVYELSIPTCSYRMGVPNMGYGVLTISPNGKAYVSILWLPSRFDCIKNYIVFIGLILGYFLVNFCIKTAYRKLYFVISNRIVKHY</sequence>
<gene>
    <name evidence="7" type="ORF">OXX778_LOCUS5800</name>
</gene>
<dbReference type="InterPro" id="IPR029052">
    <property type="entry name" value="Metallo-depent_PP-like"/>
</dbReference>
<dbReference type="GO" id="GO:0005783">
    <property type="term" value="C:endoplasmic reticulum"/>
    <property type="evidence" value="ECO:0007669"/>
    <property type="project" value="TreeGrafter"/>
</dbReference>
<dbReference type="PANTHER" id="PTHR13315:SF4">
    <property type="entry name" value="METALLOPHOSPHOESTERASE, ISOFORM E"/>
    <property type="match status" value="1"/>
</dbReference>
<dbReference type="AlphaFoldDB" id="A0A813RYI8"/>
<dbReference type="SUPFAM" id="SSF56300">
    <property type="entry name" value="Metallo-dependent phosphatases"/>
    <property type="match status" value="1"/>
</dbReference>
<evidence type="ECO:0000256" key="3">
    <source>
        <dbReference type="ARBA" id="ARBA00022989"/>
    </source>
</evidence>
<dbReference type="PANTHER" id="PTHR13315">
    <property type="entry name" value="METALLO PHOSPHOESTERASE RELATED"/>
    <property type="match status" value="1"/>
</dbReference>
<dbReference type="Gene3D" id="3.60.21.10">
    <property type="match status" value="1"/>
</dbReference>
<keyword evidence="2 5" id="KW-0812">Transmembrane</keyword>
<dbReference type="GO" id="GO:0016020">
    <property type="term" value="C:membrane"/>
    <property type="evidence" value="ECO:0007669"/>
    <property type="project" value="UniProtKB-SubCell"/>
</dbReference>
<name>A0A813RYI8_9BILA</name>
<keyword evidence="8" id="KW-1185">Reference proteome</keyword>
<dbReference type="GO" id="GO:0016787">
    <property type="term" value="F:hydrolase activity"/>
    <property type="evidence" value="ECO:0007669"/>
    <property type="project" value="InterPro"/>
</dbReference>
<evidence type="ECO:0000256" key="4">
    <source>
        <dbReference type="ARBA" id="ARBA00023136"/>
    </source>
</evidence>
<comment type="caution">
    <text evidence="7">The sequence shown here is derived from an EMBL/GenBank/DDBJ whole genome shotgun (WGS) entry which is preliminary data.</text>
</comment>
<evidence type="ECO:0000256" key="5">
    <source>
        <dbReference type="SAM" id="Phobius"/>
    </source>
</evidence>
<proteinExistence type="predicted"/>
<evidence type="ECO:0000256" key="1">
    <source>
        <dbReference type="ARBA" id="ARBA00004141"/>
    </source>
</evidence>
<feature type="transmembrane region" description="Helical" evidence="5">
    <location>
        <begin position="359"/>
        <end position="380"/>
    </location>
</feature>
<dbReference type="GO" id="GO:0006506">
    <property type="term" value="P:GPI anchor biosynthetic process"/>
    <property type="evidence" value="ECO:0007669"/>
    <property type="project" value="InterPro"/>
</dbReference>
<feature type="domain" description="Calcineurin-like phosphoesterase" evidence="6">
    <location>
        <begin position="61"/>
        <end position="268"/>
    </location>
</feature>
<evidence type="ECO:0000256" key="2">
    <source>
        <dbReference type="ARBA" id="ARBA00022692"/>
    </source>
</evidence>
<dbReference type="InterPro" id="IPR033308">
    <property type="entry name" value="PGAP5/Cdc1/Ted1"/>
</dbReference>
<dbReference type="InterPro" id="IPR004843">
    <property type="entry name" value="Calcineurin-like_PHP"/>
</dbReference>
<comment type="subcellular location">
    <subcellularLocation>
        <location evidence="1">Membrane</location>
        <topology evidence="1">Multi-pass membrane protein</topology>
    </subcellularLocation>
</comment>
<feature type="transmembrane region" description="Helical" evidence="5">
    <location>
        <begin position="12"/>
        <end position="29"/>
    </location>
</feature>
<organism evidence="7 8">
    <name type="scientific">Brachionus calyciflorus</name>
    <dbReference type="NCBI Taxonomy" id="104777"/>
    <lineage>
        <taxon>Eukaryota</taxon>
        <taxon>Metazoa</taxon>
        <taxon>Spiralia</taxon>
        <taxon>Gnathifera</taxon>
        <taxon>Rotifera</taxon>
        <taxon>Eurotatoria</taxon>
        <taxon>Monogononta</taxon>
        <taxon>Pseudotrocha</taxon>
        <taxon>Ploima</taxon>
        <taxon>Brachionidae</taxon>
        <taxon>Brachionus</taxon>
    </lineage>
</organism>
<dbReference type="EMBL" id="CAJNOC010000650">
    <property type="protein sequence ID" value="CAF0787621.1"/>
    <property type="molecule type" value="Genomic_DNA"/>
</dbReference>
<dbReference type="OrthoDB" id="5977743at2759"/>
<dbReference type="Proteomes" id="UP000663879">
    <property type="component" value="Unassembled WGS sequence"/>
</dbReference>
<accession>A0A813RYI8</accession>
<reference evidence="7" key="1">
    <citation type="submission" date="2021-02" db="EMBL/GenBank/DDBJ databases">
        <authorList>
            <person name="Nowell W R."/>
        </authorList>
    </citation>
    <scope>NUCLEOTIDE SEQUENCE</scope>
    <source>
        <strain evidence="7">Ploen Becks lab</strain>
    </source>
</reference>
<evidence type="ECO:0000259" key="6">
    <source>
        <dbReference type="Pfam" id="PF00149"/>
    </source>
</evidence>
<protein>
    <recommendedName>
        <fullName evidence="6">Calcineurin-like phosphoesterase domain-containing protein</fullName>
    </recommendedName>
</protein>
<keyword evidence="3 5" id="KW-1133">Transmembrane helix</keyword>
<evidence type="ECO:0000313" key="8">
    <source>
        <dbReference type="Proteomes" id="UP000663879"/>
    </source>
</evidence>